<name>A0AAD5NMM0_ACENE</name>
<evidence type="ECO:0000259" key="1">
    <source>
        <dbReference type="Pfam" id="PF13966"/>
    </source>
</evidence>
<accession>A0AAD5NMM0</accession>
<feature type="domain" description="Reverse transcriptase zinc-binding" evidence="1">
    <location>
        <begin position="24"/>
        <end position="90"/>
    </location>
</feature>
<dbReference type="Proteomes" id="UP001064489">
    <property type="component" value="Chromosome 7"/>
</dbReference>
<dbReference type="EMBL" id="JAJSOW010000104">
    <property type="protein sequence ID" value="KAI9168767.1"/>
    <property type="molecule type" value="Genomic_DNA"/>
</dbReference>
<comment type="caution">
    <text evidence="2">The sequence shown here is derived from an EMBL/GenBank/DDBJ whole genome shotgun (WGS) entry which is preliminary data.</text>
</comment>
<evidence type="ECO:0000313" key="2">
    <source>
        <dbReference type="EMBL" id="KAI9168767.1"/>
    </source>
</evidence>
<reference evidence="2" key="1">
    <citation type="journal article" date="2022" name="Plant J.">
        <title>Strategies of tolerance reflected in two North American maple genomes.</title>
        <authorList>
            <person name="McEvoy S.L."/>
            <person name="Sezen U.U."/>
            <person name="Trouern-Trend A."/>
            <person name="McMahon S.M."/>
            <person name="Schaberg P.G."/>
            <person name="Yang J."/>
            <person name="Wegrzyn J.L."/>
            <person name="Swenson N.G."/>
        </authorList>
    </citation>
    <scope>NUCLEOTIDE SEQUENCE</scope>
    <source>
        <strain evidence="2">91603</strain>
    </source>
</reference>
<gene>
    <name evidence="2" type="ORF">LWI28_001632</name>
</gene>
<keyword evidence="3" id="KW-1185">Reference proteome</keyword>
<protein>
    <recommendedName>
        <fullName evidence="1">Reverse transcriptase zinc-binding domain-containing protein</fullName>
    </recommendedName>
</protein>
<evidence type="ECO:0000313" key="3">
    <source>
        <dbReference type="Proteomes" id="UP001064489"/>
    </source>
</evidence>
<reference evidence="2" key="2">
    <citation type="submission" date="2023-02" db="EMBL/GenBank/DDBJ databases">
        <authorList>
            <person name="Swenson N.G."/>
            <person name="Wegrzyn J.L."/>
            <person name="Mcevoy S.L."/>
        </authorList>
    </citation>
    <scope>NUCLEOTIDE SEQUENCE</scope>
    <source>
        <strain evidence="2">91603</strain>
        <tissue evidence="2">Leaf</tissue>
    </source>
</reference>
<sequence>MKSGNWVAKCLNLNPSCSRLNFAETWWKFFWRLHLPSKVKIFFWKACNNWIPARVNIFAHGMKLIVNCPFCLKKAESTLHALCNCSLLKELQAAYNINGGNKVLNSDSFLDFVISCYALVDVRVFKVFCVMWW</sequence>
<dbReference type="AlphaFoldDB" id="A0AAD5NMM0"/>
<organism evidence="2 3">
    <name type="scientific">Acer negundo</name>
    <name type="common">Box elder</name>
    <dbReference type="NCBI Taxonomy" id="4023"/>
    <lineage>
        <taxon>Eukaryota</taxon>
        <taxon>Viridiplantae</taxon>
        <taxon>Streptophyta</taxon>
        <taxon>Embryophyta</taxon>
        <taxon>Tracheophyta</taxon>
        <taxon>Spermatophyta</taxon>
        <taxon>Magnoliopsida</taxon>
        <taxon>eudicotyledons</taxon>
        <taxon>Gunneridae</taxon>
        <taxon>Pentapetalae</taxon>
        <taxon>rosids</taxon>
        <taxon>malvids</taxon>
        <taxon>Sapindales</taxon>
        <taxon>Sapindaceae</taxon>
        <taxon>Hippocastanoideae</taxon>
        <taxon>Acereae</taxon>
        <taxon>Acer</taxon>
    </lineage>
</organism>
<dbReference type="InterPro" id="IPR026960">
    <property type="entry name" value="RVT-Znf"/>
</dbReference>
<dbReference type="Pfam" id="PF13966">
    <property type="entry name" value="zf-RVT"/>
    <property type="match status" value="1"/>
</dbReference>
<proteinExistence type="predicted"/>